<dbReference type="PROSITE" id="PS52041">
    <property type="entry name" value="TOPO_IIB"/>
    <property type="match status" value="1"/>
</dbReference>
<organism evidence="3 4">
    <name type="scientific">Umbelopsis ramanniana AG</name>
    <dbReference type="NCBI Taxonomy" id="1314678"/>
    <lineage>
        <taxon>Eukaryota</taxon>
        <taxon>Fungi</taxon>
        <taxon>Fungi incertae sedis</taxon>
        <taxon>Mucoromycota</taxon>
        <taxon>Mucoromycotina</taxon>
        <taxon>Umbelopsidomycetes</taxon>
        <taxon>Umbelopsidales</taxon>
        <taxon>Umbelopsidaceae</taxon>
        <taxon>Umbelopsis</taxon>
    </lineage>
</organism>
<keyword evidence="1" id="KW-0238">DNA-binding</keyword>
<comment type="caution">
    <text evidence="3">The sequence shown here is derived from an EMBL/GenBank/DDBJ whole genome shotgun (WGS) entry which is preliminary data.</text>
</comment>
<dbReference type="InterPro" id="IPR036078">
    <property type="entry name" value="Spo11/TopoVI_A_sf"/>
</dbReference>
<comment type="similarity">
    <text evidence="1">Belongs to the TOP6A family.</text>
</comment>
<dbReference type="EMBL" id="MU620989">
    <property type="protein sequence ID" value="KAI8575270.1"/>
    <property type="molecule type" value="Genomic_DNA"/>
</dbReference>
<dbReference type="GeneID" id="75909382"/>
<dbReference type="AlphaFoldDB" id="A0AAD5E2J4"/>
<feature type="active site" description="O-(5'-phospho-DNA)-tyrosine intermediate" evidence="1">
    <location>
        <position position="24"/>
    </location>
</feature>
<dbReference type="PRINTS" id="PR01550">
    <property type="entry name" value="TOP6AFAMILY"/>
</dbReference>
<dbReference type="PANTHER" id="PTHR10848:SF0">
    <property type="entry name" value="MEIOTIC RECOMBINATION PROTEIN SPO11"/>
    <property type="match status" value="1"/>
</dbReference>
<keyword evidence="1" id="KW-0799">Topoisomerase</keyword>
<feature type="non-terminal residue" evidence="3">
    <location>
        <position position="1"/>
    </location>
</feature>
<dbReference type="GO" id="GO:0003677">
    <property type="term" value="F:DNA binding"/>
    <property type="evidence" value="ECO:0007669"/>
    <property type="project" value="UniProtKB-UniRule"/>
</dbReference>
<dbReference type="InterPro" id="IPR036388">
    <property type="entry name" value="WH-like_DNA-bd_sf"/>
</dbReference>
<reference evidence="3" key="2">
    <citation type="journal article" date="2022" name="Proc. Natl. Acad. Sci. U.S.A.">
        <title>Diploid-dominant life cycles characterize the early evolution of Fungi.</title>
        <authorList>
            <person name="Amses K.R."/>
            <person name="Simmons D.R."/>
            <person name="Longcore J.E."/>
            <person name="Mondo S.J."/>
            <person name="Seto K."/>
            <person name="Jeronimo G.H."/>
            <person name="Bonds A.E."/>
            <person name="Quandt C.A."/>
            <person name="Davis W.J."/>
            <person name="Chang Y."/>
            <person name="Federici B.A."/>
            <person name="Kuo A."/>
            <person name="LaButti K."/>
            <person name="Pangilinan J."/>
            <person name="Andreopoulos W."/>
            <person name="Tritt A."/>
            <person name="Riley R."/>
            <person name="Hundley H."/>
            <person name="Johnson J."/>
            <person name="Lipzen A."/>
            <person name="Barry K."/>
            <person name="Lang B.F."/>
            <person name="Cuomo C.A."/>
            <person name="Buchler N.E."/>
            <person name="Grigoriev I.V."/>
            <person name="Spatafora J.W."/>
            <person name="Stajich J.E."/>
            <person name="James T.Y."/>
        </authorList>
    </citation>
    <scope>NUCLEOTIDE SEQUENCE</scope>
    <source>
        <strain evidence="3">AG</strain>
    </source>
</reference>
<dbReference type="Proteomes" id="UP001206595">
    <property type="component" value="Unassembled WGS sequence"/>
</dbReference>
<dbReference type="InterPro" id="IPR002815">
    <property type="entry name" value="Spo11/TopoVI_A"/>
</dbReference>
<dbReference type="GO" id="GO:0005524">
    <property type="term" value="F:ATP binding"/>
    <property type="evidence" value="ECO:0007669"/>
    <property type="project" value="InterPro"/>
</dbReference>
<protein>
    <recommendedName>
        <fullName evidence="2">Spo11/DNA topoisomerase VI subunit A N-terminal domain-containing protein</fullName>
    </recommendedName>
</protein>
<dbReference type="PANTHER" id="PTHR10848">
    <property type="entry name" value="MEIOTIC RECOMBINATION PROTEIN SPO11"/>
    <property type="match status" value="1"/>
</dbReference>
<feature type="non-terminal residue" evidence="3">
    <location>
        <position position="61"/>
    </location>
</feature>
<comment type="catalytic activity">
    <reaction evidence="1">
        <text>ATP-dependent breakage, passage and rejoining of double-stranded DNA.</text>
        <dbReference type="EC" id="5.6.2.2"/>
    </reaction>
</comment>
<dbReference type="GO" id="GO:0000228">
    <property type="term" value="C:nuclear chromosome"/>
    <property type="evidence" value="ECO:0007669"/>
    <property type="project" value="TreeGrafter"/>
</dbReference>
<dbReference type="Gene3D" id="1.10.10.10">
    <property type="entry name" value="Winged helix-like DNA-binding domain superfamily/Winged helix DNA-binding domain"/>
    <property type="match status" value="1"/>
</dbReference>
<dbReference type="SUPFAM" id="SSF56726">
    <property type="entry name" value="DNA topoisomerase IV, alpha subunit"/>
    <property type="match status" value="1"/>
</dbReference>
<evidence type="ECO:0000256" key="1">
    <source>
        <dbReference type="PROSITE-ProRule" id="PRU01385"/>
    </source>
</evidence>
<dbReference type="Pfam" id="PF04406">
    <property type="entry name" value="TP6A_N"/>
    <property type="match status" value="1"/>
</dbReference>
<proteinExistence type="inferred from homology"/>
<keyword evidence="1" id="KW-0413">Isomerase</keyword>
<keyword evidence="4" id="KW-1185">Reference proteome</keyword>
<dbReference type="InterPro" id="IPR013049">
    <property type="entry name" value="Spo11/TopoVI_A_N"/>
</dbReference>
<feature type="domain" description="Spo11/DNA topoisomerase VI subunit A N-terminal" evidence="2">
    <location>
        <begin position="1"/>
        <end position="56"/>
    </location>
</feature>
<evidence type="ECO:0000313" key="4">
    <source>
        <dbReference type="Proteomes" id="UP001206595"/>
    </source>
</evidence>
<dbReference type="GO" id="GO:0003918">
    <property type="term" value="F:DNA topoisomerase type II (double strand cut, ATP-hydrolyzing) activity"/>
    <property type="evidence" value="ECO:0007669"/>
    <property type="project" value="UniProtKB-UniRule"/>
</dbReference>
<dbReference type="GO" id="GO:0042138">
    <property type="term" value="P:meiotic DNA double-strand break formation"/>
    <property type="evidence" value="ECO:0007669"/>
    <property type="project" value="TreeGrafter"/>
</dbReference>
<name>A0AAD5E2J4_UMBRA</name>
<reference evidence="3" key="1">
    <citation type="submission" date="2021-06" db="EMBL/GenBank/DDBJ databases">
        <authorList>
            <consortium name="DOE Joint Genome Institute"/>
            <person name="Mondo S.J."/>
            <person name="Amses K.R."/>
            <person name="Simmons D.R."/>
            <person name="Longcore J.E."/>
            <person name="Seto K."/>
            <person name="Alves G.H."/>
            <person name="Bonds A.E."/>
            <person name="Quandt C.A."/>
            <person name="Davis W.J."/>
            <person name="Chang Y."/>
            <person name="Letcher P.M."/>
            <person name="Powell M.J."/>
            <person name="Kuo A."/>
            <person name="Labutti K."/>
            <person name="Pangilinan J."/>
            <person name="Andreopoulos W."/>
            <person name="Tritt A."/>
            <person name="Riley R."/>
            <person name="Hundley H."/>
            <person name="Johnson J."/>
            <person name="Lipzen A."/>
            <person name="Barry K."/>
            <person name="Berbee M.L."/>
            <person name="Buchler N.E."/>
            <person name="Grigoriev I.V."/>
            <person name="Spatafora J.W."/>
            <person name="Stajich J.E."/>
            <person name="James T.Y."/>
        </authorList>
    </citation>
    <scope>NUCLEOTIDE SEQUENCE</scope>
    <source>
        <strain evidence="3">AG</strain>
    </source>
</reference>
<gene>
    <name evidence="3" type="ORF">K450DRAFT_163169</name>
</gene>
<sequence length="61" mass="7313">LRILEIIYNALIQDVIITKRHIYYQDVELFGSQQAVDEVIENICYKYSVPRHNLNIVRNHK</sequence>
<accession>A0AAD5E2J4</accession>
<evidence type="ECO:0000259" key="2">
    <source>
        <dbReference type="Pfam" id="PF04406"/>
    </source>
</evidence>
<dbReference type="RefSeq" id="XP_051440274.1">
    <property type="nucleotide sequence ID" value="XM_051584032.1"/>
</dbReference>
<evidence type="ECO:0000313" key="3">
    <source>
        <dbReference type="EMBL" id="KAI8575270.1"/>
    </source>
</evidence>
<dbReference type="GO" id="GO:0000706">
    <property type="term" value="P:meiotic DNA double-strand break processing"/>
    <property type="evidence" value="ECO:0007669"/>
    <property type="project" value="TreeGrafter"/>
</dbReference>
<dbReference type="GO" id="GO:0007131">
    <property type="term" value="P:reciprocal meiotic recombination"/>
    <property type="evidence" value="ECO:0007669"/>
    <property type="project" value="TreeGrafter"/>
</dbReference>